<name>A0AA38MP47_9CUCU</name>
<evidence type="ECO:0000313" key="2">
    <source>
        <dbReference type="Proteomes" id="UP001168821"/>
    </source>
</evidence>
<protein>
    <submittedName>
        <fullName evidence="1">Uncharacterized protein</fullName>
    </submittedName>
</protein>
<dbReference type="Proteomes" id="UP001168821">
    <property type="component" value="Unassembled WGS sequence"/>
</dbReference>
<reference evidence="1" key="1">
    <citation type="journal article" date="2023" name="G3 (Bethesda)">
        <title>Whole genome assemblies of Zophobas morio and Tenebrio molitor.</title>
        <authorList>
            <person name="Kaur S."/>
            <person name="Stinson S.A."/>
            <person name="diCenzo G.C."/>
        </authorList>
    </citation>
    <scope>NUCLEOTIDE SEQUENCE</scope>
    <source>
        <strain evidence="1">QUZm001</strain>
    </source>
</reference>
<dbReference type="EMBL" id="JALNTZ010000001">
    <property type="protein sequence ID" value="KAJ3665750.1"/>
    <property type="molecule type" value="Genomic_DNA"/>
</dbReference>
<accession>A0AA38MP47</accession>
<evidence type="ECO:0000313" key="1">
    <source>
        <dbReference type="EMBL" id="KAJ3665750.1"/>
    </source>
</evidence>
<organism evidence="1 2">
    <name type="scientific">Zophobas morio</name>
    <dbReference type="NCBI Taxonomy" id="2755281"/>
    <lineage>
        <taxon>Eukaryota</taxon>
        <taxon>Metazoa</taxon>
        <taxon>Ecdysozoa</taxon>
        <taxon>Arthropoda</taxon>
        <taxon>Hexapoda</taxon>
        <taxon>Insecta</taxon>
        <taxon>Pterygota</taxon>
        <taxon>Neoptera</taxon>
        <taxon>Endopterygota</taxon>
        <taxon>Coleoptera</taxon>
        <taxon>Polyphaga</taxon>
        <taxon>Cucujiformia</taxon>
        <taxon>Tenebrionidae</taxon>
        <taxon>Zophobas</taxon>
    </lineage>
</organism>
<gene>
    <name evidence="1" type="ORF">Zmor_001229</name>
</gene>
<dbReference type="AlphaFoldDB" id="A0AA38MP47"/>
<sequence>MGRSDSFGITTRGCLIRENQPALLAEAGRRGGGGSLFFYYYHYYYYYGGTRSAADARCASVGGRNGGIRLEGTRFRCYAGRRHVSDASAHKTKKVSRYGPYTEWLRTVVHRKLNQFGDNNLKNRYLPLT</sequence>
<keyword evidence="2" id="KW-1185">Reference proteome</keyword>
<comment type="caution">
    <text evidence="1">The sequence shown here is derived from an EMBL/GenBank/DDBJ whole genome shotgun (WGS) entry which is preliminary data.</text>
</comment>
<proteinExistence type="predicted"/>